<dbReference type="OrthoDB" id="5292888at2"/>
<dbReference type="GO" id="GO:0016747">
    <property type="term" value="F:acyltransferase activity, transferring groups other than amino-acyl groups"/>
    <property type="evidence" value="ECO:0007669"/>
    <property type="project" value="InterPro"/>
</dbReference>
<sequence>MKIRQAKQTDAKGIAKVQVDSWETTYKDIVPDEYLSNMTYEAREEKWKDIIPQTTVFIAETNDGEVVGFAGGGKERTGKYPDFEGELYAIYILEEYQGKGIGRLLVEAVVEDLKQKKIFSMTVQVLAENNSRLFYESLGAEKIGTDELEISGKQLDSLIYGWKNINTI</sequence>
<dbReference type="PANTHER" id="PTHR43877">
    <property type="entry name" value="AMINOALKYLPHOSPHONATE N-ACETYLTRANSFERASE-RELATED-RELATED"/>
    <property type="match status" value="1"/>
</dbReference>
<keyword evidence="5" id="KW-1185">Reference proteome</keyword>
<comment type="caution">
    <text evidence="4">The sequence shown here is derived from an EMBL/GenBank/DDBJ whole genome shotgun (WGS) entry which is preliminary data.</text>
</comment>
<dbReference type="PROSITE" id="PS51186">
    <property type="entry name" value="GNAT"/>
    <property type="match status" value="1"/>
</dbReference>
<dbReference type="SUPFAM" id="SSF55729">
    <property type="entry name" value="Acyl-CoA N-acyltransferases (Nat)"/>
    <property type="match status" value="1"/>
</dbReference>
<name>A0A177ZMG9_9BACI</name>
<organism evidence="4 5">
    <name type="scientific">Lederbergia galactosidilytica</name>
    <dbReference type="NCBI Taxonomy" id="217031"/>
    <lineage>
        <taxon>Bacteria</taxon>
        <taxon>Bacillati</taxon>
        <taxon>Bacillota</taxon>
        <taxon>Bacilli</taxon>
        <taxon>Bacillales</taxon>
        <taxon>Bacillaceae</taxon>
        <taxon>Lederbergia</taxon>
    </lineage>
</organism>
<accession>A0A177ZMG9</accession>
<dbReference type="Pfam" id="PF00583">
    <property type="entry name" value="Acetyltransf_1"/>
    <property type="match status" value="1"/>
</dbReference>
<evidence type="ECO:0000313" key="4">
    <source>
        <dbReference type="EMBL" id="OAK68550.1"/>
    </source>
</evidence>
<protein>
    <submittedName>
        <fullName evidence="4">GNAT family acetyltransferase</fullName>
    </submittedName>
</protein>
<proteinExistence type="predicted"/>
<evidence type="ECO:0000256" key="1">
    <source>
        <dbReference type="ARBA" id="ARBA00022679"/>
    </source>
</evidence>
<dbReference type="PATRIC" id="fig|217031.6.peg.3431"/>
<dbReference type="InterPro" id="IPR000182">
    <property type="entry name" value="GNAT_dom"/>
</dbReference>
<dbReference type="InterPro" id="IPR050832">
    <property type="entry name" value="Bact_Acetyltransf"/>
</dbReference>
<dbReference type="CDD" id="cd04301">
    <property type="entry name" value="NAT_SF"/>
    <property type="match status" value="1"/>
</dbReference>
<feature type="domain" description="N-acetyltransferase" evidence="3">
    <location>
        <begin position="1"/>
        <end position="166"/>
    </location>
</feature>
<evidence type="ECO:0000259" key="3">
    <source>
        <dbReference type="PROSITE" id="PS51186"/>
    </source>
</evidence>
<dbReference type="EMBL" id="LDJR01000056">
    <property type="protein sequence ID" value="OAK68550.1"/>
    <property type="molecule type" value="Genomic_DNA"/>
</dbReference>
<keyword evidence="2" id="KW-0012">Acyltransferase</keyword>
<dbReference type="STRING" id="217031.ABB05_15890"/>
<keyword evidence="1 4" id="KW-0808">Transferase</keyword>
<dbReference type="AlphaFoldDB" id="A0A177ZMG9"/>
<dbReference type="Gene3D" id="3.40.630.30">
    <property type="match status" value="1"/>
</dbReference>
<evidence type="ECO:0000313" key="5">
    <source>
        <dbReference type="Proteomes" id="UP000077881"/>
    </source>
</evidence>
<reference evidence="4 5" key="1">
    <citation type="submission" date="2015-05" db="EMBL/GenBank/DDBJ databases">
        <title>Comparison of genome.</title>
        <authorList>
            <person name="Zheng Z."/>
            <person name="Sun M."/>
        </authorList>
    </citation>
    <scope>NUCLEOTIDE SEQUENCE [LARGE SCALE GENOMIC DNA]</scope>
    <source>
        <strain evidence="4 5">G25-74</strain>
    </source>
</reference>
<gene>
    <name evidence="4" type="ORF">ABB05_15890</name>
</gene>
<evidence type="ECO:0000256" key="2">
    <source>
        <dbReference type="ARBA" id="ARBA00023315"/>
    </source>
</evidence>
<dbReference type="Proteomes" id="UP000077881">
    <property type="component" value="Unassembled WGS sequence"/>
</dbReference>
<dbReference type="InterPro" id="IPR016181">
    <property type="entry name" value="Acyl_CoA_acyltransferase"/>
</dbReference>
<dbReference type="RefSeq" id="WP_064468505.1">
    <property type="nucleotide sequence ID" value="NZ_JAGGKH010000021.1"/>
</dbReference>